<evidence type="ECO:0000313" key="6">
    <source>
        <dbReference type="EMBL" id="RKJ89710.1"/>
    </source>
</evidence>
<dbReference type="EMBL" id="RAWX01000002">
    <property type="protein sequence ID" value="RKJ89475.1"/>
    <property type="molecule type" value="Genomic_DNA"/>
</dbReference>
<evidence type="ECO:0000313" key="7">
    <source>
        <dbReference type="Proteomes" id="UP000281725"/>
    </source>
</evidence>
<protein>
    <submittedName>
        <fullName evidence="1">DUF3987 domain-containing protein</fullName>
    </submittedName>
</protein>
<dbReference type="Proteomes" id="UP000281725">
    <property type="component" value="Unassembled WGS sequence"/>
</dbReference>
<dbReference type="EMBL" id="RAWX01000002">
    <property type="protein sequence ID" value="RKJ88970.1"/>
    <property type="molecule type" value="Genomic_DNA"/>
</dbReference>
<evidence type="ECO:0000313" key="2">
    <source>
        <dbReference type="EMBL" id="RKJ86165.1"/>
    </source>
</evidence>
<dbReference type="EMBL" id="RAWX01000002">
    <property type="protein sequence ID" value="RKJ89710.1"/>
    <property type="molecule type" value="Genomic_DNA"/>
</dbReference>
<reference evidence="1 7" key="1">
    <citation type="submission" date="2018-09" db="EMBL/GenBank/DDBJ databases">
        <title>Genome sequencing of Aeromonas veronii MS-17-88.</title>
        <authorList>
            <person name="Tekedar H.C."/>
            <person name="Arick M.A."/>
            <person name="Hsu C.-Y."/>
            <person name="Thrash A."/>
            <person name="Karsi A."/>
            <person name="Lawrence M.L."/>
            <person name="Abdelhamed H."/>
        </authorList>
    </citation>
    <scope>NUCLEOTIDE SEQUENCE [LARGE SCALE GENOMIC DNA]</scope>
    <source>
        <strain evidence="1 7">MS 17-88</strain>
    </source>
</reference>
<evidence type="ECO:0000313" key="1">
    <source>
        <dbReference type="EMBL" id="RKJ84534.1"/>
    </source>
</evidence>
<dbReference type="InterPro" id="IPR025048">
    <property type="entry name" value="DUF3987"/>
</dbReference>
<dbReference type="Pfam" id="PF13148">
    <property type="entry name" value="DUF3987"/>
    <property type="match status" value="1"/>
</dbReference>
<accession>A0A3A9ICK1</accession>
<dbReference type="AlphaFoldDB" id="A0A3A9ICK1"/>
<evidence type="ECO:0000313" key="3">
    <source>
        <dbReference type="EMBL" id="RKJ87216.1"/>
    </source>
</evidence>
<dbReference type="EMBL" id="RAWX01000004">
    <property type="protein sequence ID" value="RKJ86165.1"/>
    <property type="molecule type" value="Genomic_DNA"/>
</dbReference>
<dbReference type="EMBL" id="RAWX01000007">
    <property type="protein sequence ID" value="RKJ84534.1"/>
    <property type="molecule type" value="Genomic_DNA"/>
</dbReference>
<sequence>MARFTYQLTHPSNNEGNRTMQTLNLVVEFPVHALDEHLQGVIRQIQLQTQAPVGLIASSVLGAMGLACQDLVDVSPKAGLIHPVSLFFITKADSGERKTAVDELVMKPFRTREQLAEQHYHNELEKHTTELSVWQTEQKAHKAALNKAILEQVDTSAFKQALRDVEAAKPSLPMNQKWLLNDVTSAAIKHAIDAYGRSIGVFSDEAAHLFSSDFMRETSVLNSLWGAKPISAMRVSTQGATTISDYRFSLSLMVQGQLFERFLDRQGEQARESGFFARCLLCEPSSTQGSRFMTAELPANDVGARSHAAYLSNFHLKVEKLLDCARSRREAGEPRVCLTLSPEARVKWFEMANFIESNIGVMGVWREYRDVASKLMEHVSRIAAVLHTFTASGQVISDVTMHAAILIVEWYFQHFIQQFKARSVPDDIHQVNELDRWLGENLHRSVNGVFQKNDVRQQCPNCIRNTVKLNLALSTLVLRGAVVVFKEKEKGKEISYVGYIQPYQRRLVI</sequence>
<evidence type="ECO:0000313" key="4">
    <source>
        <dbReference type="EMBL" id="RKJ88970.1"/>
    </source>
</evidence>
<comment type="caution">
    <text evidence="1">The sequence shown here is derived from an EMBL/GenBank/DDBJ whole genome shotgun (WGS) entry which is preliminary data.</text>
</comment>
<dbReference type="EMBL" id="RAWX01000003">
    <property type="protein sequence ID" value="RKJ87216.1"/>
    <property type="molecule type" value="Genomic_DNA"/>
</dbReference>
<organism evidence="1 7">
    <name type="scientific">Aeromonas veronii</name>
    <dbReference type="NCBI Taxonomy" id="654"/>
    <lineage>
        <taxon>Bacteria</taxon>
        <taxon>Pseudomonadati</taxon>
        <taxon>Pseudomonadota</taxon>
        <taxon>Gammaproteobacteria</taxon>
        <taxon>Aeromonadales</taxon>
        <taxon>Aeromonadaceae</taxon>
        <taxon>Aeromonas</taxon>
    </lineage>
</organism>
<gene>
    <name evidence="4" type="ORF">D6R50_06660</name>
    <name evidence="5" type="ORF">D6R50_09470</name>
    <name evidence="6" type="ORF">D6R50_10740</name>
    <name evidence="3" type="ORF">D6R50_13095</name>
    <name evidence="2" type="ORF">D6R50_17840</name>
    <name evidence="1" type="ORF">D6R50_23090</name>
</gene>
<evidence type="ECO:0000313" key="5">
    <source>
        <dbReference type="EMBL" id="RKJ89475.1"/>
    </source>
</evidence>
<proteinExistence type="predicted"/>
<name>A0A3A9ICK1_AERVE</name>